<dbReference type="PANTHER" id="PTHR34385:SF1">
    <property type="entry name" value="PEPTIDOGLYCAN L-ALANYL-D-GLUTAMATE ENDOPEPTIDASE CWLK"/>
    <property type="match status" value="1"/>
</dbReference>
<feature type="signal peptide" evidence="2">
    <location>
        <begin position="1"/>
        <end position="23"/>
    </location>
</feature>
<dbReference type="InterPro" id="IPR052179">
    <property type="entry name" value="DD-CPase-like"/>
</dbReference>
<accession>A0AA90NDT9</accession>
<dbReference type="SUPFAM" id="SSF55166">
    <property type="entry name" value="Hedgehog/DD-peptidase"/>
    <property type="match status" value="1"/>
</dbReference>
<keyword evidence="5" id="KW-1185">Reference proteome</keyword>
<comment type="caution">
    <text evidence="4">The sequence shown here is derived from an EMBL/GenBank/DDBJ whole genome shotgun (WGS) entry which is preliminary data.</text>
</comment>
<sequence length="196" mass="20366">MAPSKPLPRIVFAVGLAALLAVGGCGSTTLPGVGTPAGPAAGGSDGTPSGPLGAADGVLPDSISVDTDTPAITKLQPELRRALQTAATAARDDRGVEIRVTSGWRSARYQQSLYDDAVRKYGSEAEARRTVADGATSEHVRGEAVDVGPTDAADWMTRFGEDYGLCRVYANEMWHFEAKTGGQCAPMVDDAASRSR</sequence>
<dbReference type="Pfam" id="PF02557">
    <property type="entry name" value="VanY"/>
    <property type="match status" value="1"/>
</dbReference>
<evidence type="ECO:0000256" key="1">
    <source>
        <dbReference type="SAM" id="MobiDB-lite"/>
    </source>
</evidence>
<feature type="chain" id="PRO_5041690235" evidence="2">
    <location>
        <begin position="24"/>
        <end position="196"/>
    </location>
</feature>
<evidence type="ECO:0000313" key="5">
    <source>
        <dbReference type="Proteomes" id="UP001178281"/>
    </source>
</evidence>
<dbReference type="GO" id="GO:0008233">
    <property type="term" value="F:peptidase activity"/>
    <property type="evidence" value="ECO:0007669"/>
    <property type="project" value="InterPro"/>
</dbReference>
<dbReference type="InterPro" id="IPR003709">
    <property type="entry name" value="VanY-like_core_dom"/>
</dbReference>
<organism evidence="4 5">
    <name type="scientific">Tsukamurella strandjordii</name>
    <dbReference type="NCBI Taxonomy" id="147577"/>
    <lineage>
        <taxon>Bacteria</taxon>
        <taxon>Bacillati</taxon>
        <taxon>Actinomycetota</taxon>
        <taxon>Actinomycetes</taxon>
        <taxon>Mycobacteriales</taxon>
        <taxon>Tsukamurellaceae</taxon>
        <taxon>Tsukamurella</taxon>
    </lineage>
</organism>
<feature type="region of interest" description="Disordered" evidence="1">
    <location>
        <begin position="36"/>
        <end position="56"/>
    </location>
</feature>
<name>A0AA90NDT9_9ACTN</name>
<dbReference type="PROSITE" id="PS51257">
    <property type="entry name" value="PROKAR_LIPOPROTEIN"/>
    <property type="match status" value="1"/>
</dbReference>
<dbReference type="CDD" id="cd14846">
    <property type="entry name" value="Peptidase_M15_like"/>
    <property type="match status" value="1"/>
</dbReference>
<dbReference type="PANTHER" id="PTHR34385">
    <property type="entry name" value="D-ALANYL-D-ALANINE CARBOXYPEPTIDASE"/>
    <property type="match status" value="1"/>
</dbReference>
<dbReference type="RefSeq" id="WP_305112546.1">
    <property type="nucleotide sequence ID" value="NZ_JAUTIX010000008.1"/>
</dbReference>
<protein>
    <submittedName>
        <fullName evidence="4">M15 family metallopeptidase</fullName>
    </submittedName>
</protein>
<dbReference type="Proteomes" id="UP001178281">
    <property type="component" value="Unassembled WGS sequence"/>
</dbReference>
<dbReference type="AlphaFoldDB" id="A0AA90NDT9"/>
<feature type="domain" description="D-alanyl-D-alanine carboxypeptidase-like core" evidence="3">
    <location>
        <begin position="74"/>
        <end position="154"/>
    </location>
</feature>
<dbReference type="Gene3D" id="3.30.1380.10">
    <property type="match status" value="1"/>
</dbReference>
<gene>
    <name evidence="4" type="ORF">Q7X28_19375</name>
</gene>
<dbReference type="InterPro" id="IPR009045">
    <property type="entry name" value="Zn_M74/Hedgehog-like"/>
</dbReference>
<evidence type="ECO:0000256" key="2">
    <source>
        <dbReference type="SAM" id="SignalP"/>
    </source>
</evidence>
<keyword evidence="2" id="KW-0732">Signal</keyword>
<proteinExistence type="predicted"/>
<dbReference type="EMBL" id="JAUTIX010000008">
    <property type="protein sequence ID" value="MDP0400083.1"/>
    <property type="molecule type" value="Genomic_DNA"/>
</dbReference>
<reference evidence="4" key="1">
    <citation type="submission" date="2023-08" db="EMBL/GenBank/DDBJ databases">
        <title>The draft genome of Tsukamurella strandjordii strain 050030.</title>
        <authorList>
            <person name="Zhao F."/>
            <person name="Feng Y."/>
            <person name="Zong Z."/>
        </authorList>
    </citation>
    <scope>NUCLEOTIDE SEQUENCE</scope>
    <source>
        <strain evidence="4">050030</strain>
    </source>
</reference>
<evidence type="ECO:0000313" key="4">
    <source>
        <dbReference type="EMBL" id="MDP0400083.1"/>
    </source>
</evidence>
<dbReference type="GO" id="GO:0006508">
    <property type="term" value="P:proteolysis"/>
    <property type="evidence" value="ECO:0007669"/>
    <property type="project" value="InterPro"/>
</dbReference>
<evidence type="ECO:0000259" key="3">
    <source>
        <dbReference type="Pfam" id="PF02557"/>
    </source>
</evidence>